<gene>
    <name evidence="1" type="ORF">WCD74_13545</name>
</gene>
<evidence type="ECO:0000313" key="2">
    <source>
        <dbReference type="Proteomes" id="UP001385809"/>
    </source>
</evidence>
<proteinExistence type="predicted"/>
<comment type="caution">
    <text evidence="1">The sequence shown here is derived from an EMBL/GenBank/DDBJ whole genome shotgun (WGS) entry which is preliminary data.</text>
</comment>
<protein>
    <submittedName>
        <fullName evidence="1">CoA transferase</fullName>
    </submittedName>
</protein>
<keyword evidence="1" id="KW-0808">Transferase</keyword>
<dbReference type="InterPro" id="IPR050509">
    <property type="entry name" value="CoA-transferase_III"/>
</dbReference>
<dbReference type="RefSeq" id="WP_337695357.1">
    <property type="nucleotide sequence ID" value="NZ_JBBEGN010000005.1"/>
</dbReference>
<keyword evidence="2" id="KW-1185">Reference proteome</keyword>
<dbReference type="GO" id="GO:0016740">
    <property type="term" value="F:transferase activity"/>
    <property type="evidence" value="ECO:0007669"/>
    <property type="project" value="UniProtKB-KW"/>
</dbReference>
<dbReference type="EMBL" id="JBBEGN010000005">
    <property type="protein sequence ID" value="MEJ2868790.1"/>
    <property type="molecule type" value="Genomic_DNA"/>
</dbReference>
<organism evidence="1 2">
    <name type="scientific">Actinomycetospora aurantiaca</name>
    <dbReference type="NCBI Taxonomy" id="3129233"/>
    <lineage>
        <taxon>Bacteria</taxon>
        <taxon>Bacillati</taxon>
        <taxon>Actinomycetota</taxon>
        <taxon>Actinomycetes</taxon>
        <taxon>Pseudonocardiales</taxon>
        <taxon>Pseudonocardiaceae</taxon>
        <taxon>Actinomycetospora</taxon>
    </lineage>
</organism>
<sequence length="424" mass="44087">MHAADLALRDLWTHLDAAVPPPVPEWVGPSTGLACPLPVEALALGAVACAAGAAGDRAPRIDLARVGSSFRADQLLRVDGVAPGGFAPLSGFWPAADGWVRTHANYPHHRARLLAALAVPDGEAAEDGVADAIAARPALETEELVVGSGGIAVAVRDRDAWSPSAPGRAVAGEPLVAIRRTERPAVVVDRPPRVLDLTRVIAGPVATRTLALTGADVLRVDPPTMPELPAQHLDTGLGKRTTILDAADPRLRELIDTADVVVTGYRPGALDAFGLEPEALLARRPGLVVVRLDAWGWTGPWAGRRGFDSIVQAASGIAVACGSDERPGALPAQALDHATGYLTAASALLGLAERATRGGSVRELSLARTAEWLWAHPELVTTADAVEPVRQSLGRVEVPPPVFGGIWAAPAHELGADDPSWARG</sequence>
<reference evidence="1 2" key="1">
    <citation type="submission" date="2024-03" db="EMBL/GenBank/DDBJ databases">
        <title>Actinomycetospora sp. OC33-EN08, a novel actinomycete isolated from wild orchid (Aerides multiflora).</title>
        <authorList>
            <person name="Suriyachadkun C."/>
        </authorList>
    </citation>
    <scope>NUCLEOTIDE SEQUENCE [LARGE SCALE GENOMIC DNA]</scope>
    <source>
        <strain evidence="1 2">OC33-EN08</strain>
    </source>
</reference>
<evidence type="ECO:0000313" key="1">
    <source>
        <dbReference type="EMBL" id="MEJ2868790.1"/>
    </source>
</evidence>
<dbReference type="Pfam" id="PF02515">
    <property type="entry name" value="CoA_transf_3"/>
    <property type="match status" value="1"/>
</dbReference>
<dbReference type="InterPro" id="IPR003673">
    <property type="entry name" value="CoA-Trfase_fam_III"/>
</dbReference>
<dbReference type="PANTHER" id="PTHR48228:SF4">
    <property type="entry name" value="BLR3030 PROTEIN"/>
    <property type="match status" value="1"/>
</dbReference>
<dbReference type="Gene3D" id="3.40.50.10540">
    <property type="entry name" value="Crotonobetainyl-coa:carnitine coa-transferase, domain 1"/>
    <property type="match status" value="1"/>
</dbReference>
<dbReference type="Proteomes" id="UP001385809">
    <property type="component" value="Unassembled WGS sequence"/>
</dbReference>
<name>A0ABU8MN96_9PSEU</name>
<dbReference type="SUPFAM" id="SSF89796">
    <property type="entry name" value="CoA-transferase family III (CaiB/BaiF)"/>
    <property type="match status" value="2"/>
</dbReference>
<accession>A0ABU8MN96</accession>
<dbReference type="PANTHER" id="PTHR48228">
    <property type="entry name" value="SUCCINYL-COA--D-CITRAMALATE COA-TRANSFERASE"/>
    <property type="match status" value="1"/>
</dbReference>
<dbReference type="InterPro" id="IPR023606">
    <property type="entry name" value="CoA-Trfase_III_dom_1_sf"/>
</dbReference>